<feature type="repeat" description="PPR" evidence="2">
    <location>
        <begin position="210"/>
        <end position="244"/>
    </location>
</feature>
<dbReference type="Proteomes" id="UP000775213">
    <property type="component" value="Unassembled WGS sequence"/>
</dbReference>
<name>A0AAV7GT85_DENCH</name>
<evidence type="ECO:0000313" key="5">
    <source>
        <dbReference type="EMBL" id="KAH0458465.1"/>
    </source>
</evidence>
<dbReference type="InterPro" id="IPR040746">
    <property type="entry name" value="THO1_MOS11_C"/>
</dbReference>
<feature type="compositionally biased region" description="Low complexity" evidence="3">
    <location>
        <begin position="656"/>
        <end position="665"/>
    </location>
</feature>
<dbReference type="GO" id="GO:0003723">
    <property type="term" value="F:RNA binding"/>
    <property type="evidence" value="ECO:0007669"/>
    <property type="project" value="InterPro"/>
</dbReference>
<feature type="compositionally biased region" description="Basic and acidic residues" evidence="3">
    <location>
        <begin position="576"/>
        <end position="586"/>
    </location>
</feature>
<dbReference type="AlphaFoldDB" id="A0AAV7GT85"/>
<feature type="region of interest" description="Disordered" evidence="3">
    <location>
        <begin position="535"/>
        <end position="679"/>
    </location>
</feature>
<dbReference type="InterPro" id="IPR002885">
    <property type="entry name" value="PPR_rpt"/>
</dbReference>
<evidence type="ECO:0000259" key="4">
    <source>
        <dbReference type="Pfam" id="PF18592"/>
    </source>
</evidence>
<protein>
    <recommendedName>
        <fullName evidence="4">THO1-MOS11 C-terminal domain-containing protein</fullName>
    </recommendedName>
</protein>
<dbReference type="InterPro" id="IPR046960">
    <property type="entry name" value="PPR_At4g14850-like_plant"/>
</dbReference>
<keyword evidence="1" id="KW-0677">Repeat</keyword>
<dbReference type="SUPFAM" id="SSF48452">
    <property type="entry name" value="TPR-like"/>
    <property type="match status" value="1"/>
</dbReference>
<gene>
    <name evidence="5" type="ORF">IEQ34_013780</name>
</gene>
<sequence length="679" mass="75079">MYKLVAKFSSHQLTSLFKHFSTISQPLSGSATIYIGKYLNLELKNIEKALEILDFVTPGKSKVQEDQRHLRLIESCLHDLKVGQQNHSKFIESNAGGKYAAPVGFMYHNNIFDNFFTFWGSNNSKIEDLVLSFISLHRKGISPDESTLSCLFSSCGDWDALGEGVQLHALAVKIVISESCLVGTSLISLYSKCQQLESANQIFLNMPMRNTISWTAIIAGHAQQCQHEACLNLFNLMRKSSSKPNDFTCATILSTCRSNASLALGRSFHCLELQMGFDSYTHVLNALISMYSKCGNIEAARNIFDKISCRDIISWNSMIFGYSQYGLAKEAICLLKEMDQQITAPDKISFLGVLSSCRHAGLVKDGWDCYISMLKHGIEPGLDHYSCIVDLLGRAGLLEEALDFIHKMSVPPSGVLWGSLLSSCRVHGNVQIGIHAAERRLLLDPGCTGTHQQLANLYASVGRWDQVARVRKQMKEKGLKPNPAYSWIEIANKVYSFMSEDGSNSQLTDILDILDSLIVTFQEDAVQANKFMAEKSLDSSTSPSEVAAPETTRPASSLEKKIRRAERFGVPVQLSEEEKRNSRAERFGTNSPSPGKDVGVSEEQKRKARAERFGLVQHSSTDEAAKKKARLERFSQKPKSNALEEEKSKARAARFSGTSNSSSESNVKTAATVETGGGT</sequence>
<dbReference type="PROSITE" id="PS51375">
    <property type="entry name" value="PPR"/>
    <property type="match status" value="4"/>
</dbReference>
<keyword evidence="6" id="KW-1185">Reference proteome</keyword>
<dbReference type="NCBIfam" id="TIGR00756">
    <property type="entry name" value="PPR"/>
    <property type="match status" value="4"/>
</dbReference>
<feature type="repeat" description="PPR" evidence="2">
    <location>
        <begin position="447"/>
        <end position="481"/>
    </location>
</feature>
<dbReference type="PANTHER" id="PTHR47926">
    <property type="entry name" value="PENTATRICOPEPTIDE REPEAT-CONTAINING PROTEIN"/>
    <property type="match status" value="1"/>
</dbReference>
<feature type="repeat" description="PPR" evidence="2">
    <location>
        <begin position="346"/>
        <end position="380"/>
    </location>
</feature>
<dbReference type="Pfam" id="PF01535">
    <property type="entry name" value="PPR"/>
    <property type="match status" value="4"/>
</dbReference>
<dbReference type="InterPro" id="IPR011990">
    <property type="entry name" value="TPR-like_helical_dom_sf"/>
</dbReference>
<evidence type="ECO:0000256" key="1">
    <source>
        <dbReference type="ARBA" id="ARBA00022737"/>
    </source>
</evidence>
<evidence type="ECO:0000256" key="2">
    <source>
        <dbReference type="PROSITE-ProRule" id="PRU00708"/>
    </source>
</evidence>
<proteinExistence type="predicted"/>
<organism evidence="5 6">
    <name type="scientific">Dendrobium chrysotoxum</name>
    <name type="common">Orchid</name>
    <dbReference type="NCBI Taxonomy" id="161865"/>
    <lineage>
        <taxon>Eukaryota</taxon>
        <taxon>Viridiplantae</taxon>
        <taxon>Streptophyta</taxon>
        <taxon>Embryophyta</taxon>
        <taxon>Tracheophyta</taxon>
        <taxon>Spermatophyta</taxon>
        <taxon>Magnoliopsida</taxon>
        <taxon>Liliopsida</taxon>
        <taxon>Asparagales</taxon>
        <taxon>Orchidaceae</taxon>
        <taxon>Epidendroideae</taxon>
        <taxon>Malaxideae</taxon>
        <taxon>Dendrobiinae</taxon>
        <taxon>Dendrobium</taxon>
    </lineage>
</organism>
<feature type="repeat" description="PPR" evidence="2">
    <location>
        <begin position="311"/>
        <end position="345"/>
    </location>
</feature>
<feature type="compositionally biased region" description="Basic and acidic residues" evidence="3">
    <location>
        <begin position="620"/>
        <end position="635"/>
    </location>
</feature>
<dbReference type="Pfam" id="PF13041">
    <property type="entry name" value="PPR_2"/>
    <property type="match status" value="1"/>
</dbReference>
<dbReference type="FunFam" id="1.25.40.10:FF:000073">
    <property type="entry name" value="Pentatricopeptide repeat-containing protein chloroplastic"/>
    <property type="match status" value="1"/>
</dbReference>
<comment type="caution">
    <text evidence="5">The sequence shown here is derived from an EMBL/GenBank/DDBJ whole genome shotgun (WGS) entry which is preliminary data.</text>
</comment>
<evidence type="ECO:0000313" key="6">
    <source>
        <dbReference type="Proteomes" id="UP000775213"/>
    </source>
</evidence>
<dbReference type="Pfam" id="PF20431">
    <property type="entry name" value="E_motif"/>
    <property type="match status" value="1"/>
</dbReference>
<dbReference type="Gene3D" id="1.25.40.10">
    <property type="entry name" value="Tetratricopeptide repeat domain"/>
    <property type="match status" value="2"/>
</dbReference>
<dbReference type="EMBL" id="JAGFBR010000012">
    <property type="protein sequence ID" value="KAH0458465.1"/>
    <property type="molecule type" value="Genomic_DNA"/>
</dbReference>
<dbReference type="GO" id="GO:0009451">
    <property type="term" value="P:RNA modification"/>
    <property type="evidence" value="ECO:0007669"/>
    <property type="project" value="InterPro"/>
</dbReference>
<dbReference type="FunFam" id="1.25.40.10:FF:000378">
    <property type="entry name" value="Pentatricopeptide repeat-containing protein mitochondrial"/>
    <property type="match status" value="1"/>
</dbReference>
<dbReference type="PANTHER" id="PTHR47926:SF438">
    <property type="entry name" value="PENTATRICOPEPTIDE REPEAT-CONTAINING PROTEIN"/>
    <property type="match status" value="1"/>
</dbReference>
<evidence type="ECO:0000256" key="3">
    <source>
        <dbReference type="SAM" id="MobiDB-lite"/>
    </source>
</evidence>
<dbReference type="Pfam" id="PF18592">
    <property type="entry name" value="Tho1_MOS11_C"/>
    <property type="match status" value="1"/>
</dbReference>
<feature type="domain" description="THO1-MOS11 C-terminal" evidence="4">
    <location>
        <begin position="557"/>
        <end position="588"/>
    </location>
</feature>
<reference evidence="5 6" key="1">
    <citation type="journal article" date="2021" name="Hortic Res">
        <title>Chromosome-scale assembly of the Dendrobium chrysotoxum genome enhances the understanding of orchid evolution.</title>
        <authorList>
            <person name="Zhang Y."/>
            <person name="Zhang G.Q."/>
            <person name="Zhang D."/>
            <person name="Liu X.D."/>
            <person name="Xu X.Y."/>
            <person name="Sun W.H."/>
            <person name="Yu X."/>
            <person name="Zhu X."/>
            <person name="Wang Z.W."/>
            <person name="Zhao X."/>
            <person name="Zhong W.Y."/>
            <person name="Chen H."/>
            <person name="Yin W.L."/>
            <person name="Huang T."/>
            <person name="Niu S.C."/>
            <person name="Liu Z.J."/>
        </authorList>
    </citation>
    <scope>NUCLEOTIDE SEQUENCE [LARGE SCALE GENOMIC DNA]</scope>
    <source>
        <strain evidence="5">Lindl</strain>
    </source>
</reference>
<accession>A0AAV7GT85</accession>
<dbReference type="InterPro" id="IPR046848">
    <property type="entry name" value="E_motif"/>
</dbReference>